<name>A0A1I4ES75_9FIRM</name>
<keyword evidence="1" id="KW-0732">Signal</keyword>
<dbReference type="RefSeq" id="WP_089858057.1">
    <property type="nucleotide sequence ID" value="NZ_FOTI01000001.1"/>
</dbReference>
<dbReference type="AlphaFoldDB" id="A0A1I4ES75"/>
<gene>
    <name evidence="2" type="ORF">SAMN02983006_00124</name>
</gene>
<dbReference type="EMBL" id="FOTI01000001">
    <property type="protein sequence ID" value="SFL08554.1"/>
    <property type="molecule type" value="Genomic_DNA"/>
</dbReference>
<organism evidence="2 3">
    <name type="scientific">Halanaerobium salsuginis</name>
    <dbReference type="NCBI Taxonomy" id="29563"/>
    <lineage>
        <taxon>Bacteria</taxon>
        <taxon>Bacillati</taxon>
        <taxon>Bacillota</taxon>
        <taxon>Clostridia</taxon>
        <taxon>Halanaerobiales</taxon>
        <taxon>Halanaerobiaceae</taxon>
        <taxon>Halanaerobium</taxon>
    </lineage>
</organism>
<evidence type="ECO:0000313" key="3">
    <source>
        <dbReference type="Proteomes" id="UP000199006"/>
    </source>
</evidence>
<dbReference type="STRING" id="29563.SAMN02983006_00124"/>
<proteinExistence type="predicted"/>
<sequence length="145" mass="16350">MKHLSMVILTICLVLLAPKVMALNLAVDQDLMDFTLQNELDENEISDLNNPFLNQLQPLVEDEQQVDQLLVEQNNNFNPEAAAEELEVKGILVTGGEKIILIKDLINNTSELLRPGEMIAGYTLLSYRDSQVFLTKNGNEFTINY</sequence>
<evidence type="ECO:0000313" key="2">
    <source>
        <dbReference type="EMBL" id="SFL08554.1"/>
    </source>
</evidence>
<evidence type="ECO:0000256" key="1">
    <source>
        <dbReference type="SAM" id="SignalP"/>
    </source>
</evidence>
<reference evidence="2 3" key="1">
    <citation type="submission" date="2016-10" db="EMBL/GenBank/DDBJ databases">
        <authorList>
            <person name="de Groot N.N."/>
        </authorList>
    </citation>
    <scope>NUCLEOTIDE SEQUENCE [LARGE SCALE GENOMIC DNA]</scope>
    <source>
        <strain evidence="2 3">ATCC 51327</strain>
    </source>
</reference>
<feature type="signal peptide" evidence="1">
    <location>
        <begin position="1"/>
        <end position="22"/>
    </location>
</feature>
<keyword evidence="3" id="KW-1185">Reference proteome</keyword>
<dbReference type="Proteomes" id="UP000199006">
    <property type="component" value="Unassembled WGS sequence"/>
</dbReference>
<feature type="chain" id="PRO_5011641703" evidence="1">
    <location>
        <begin position="23"/>
        <end position="145"/>
    </location>
</feature>
<accession>A0A1I4ES75</accession>
<protein>
    <submittedName>
        <fullName evidence="2">Uncharacterized protein</fullName>
    </submittedName>
</protein>